<dbReference type="GeneID" id="92813345"/>
<feature type="domain" description="DUF7507" evidence="3">
    <location>
        <begin position="1397"/>
        <end position="1492"/>
    </location>
</feature>
<comment type="caution">
    <text evidence="4">The sequence shown here is derived from an EMBL/GenBank/DDBJ whole genome shotgun (WGS) entry which is preliminary data.</text>
</comment>
<feature type="region of interest" description="Disordered" evidence="1">
    <location>
        <begin position="1711"/>
        <end position="1748"/>
    </location>
</feature>
<gene>
    <name evidence="4" type="ORF">R6G74_07795</name>
</gene>
<feature type="domain" description="DUF7507" evidence="3">
    <location>
        <begin position="1060"/>
        <end position="1168"/>
    </location>
</feature>
<evidence type="ECO:0000256" key="2">
    <source>
        <dbReference type="SAM" id="SignalP"/>
    </source>
</evidence>
<dbReference type="InterPro" id="IPR013783">
    <property type="entry name" value="Ig-like_fold"/>
</dbReference>
<feature type="domain" description="DUF7507" evidence="3">
    <location>
        <begin position="1181"/>
        <end position="1276"/>
    </location>
</feature>
<dbReference type="GO" id="GO:0005975">
    <property type="term" value="P:carbohydrate metabolic process"/>
    <property type="evidence" value="ECO:0007669"/>
    <property type="project" value="UniProtKB-ARBA"/>
</dbReference>
<dbReference type="InterPro" id="IPR006311">
    <property type="entry name" value="TAT_signal"/>
</dbReference>
<feature type="signal peptide" evidence="2">
    <location>
        <begin position="1"/>
        <end position="37"/>
    </location>
</feature>
<dbReference type="InterPro" id="IPR055354">
    <property type="entry name" value="DUF7507"/>
</dbReference>
<name>A0AAW9HQV0_9ACTO</name>
<reference evidence="4" key="1">
    <citation type="submission" date="2023-10" db="EMBL/GenBank/DDBJ databases">
        <title>Whole Genome based description of the genera Actinobaculum and Actinotignum reveals a complex phylogenetic relationship within the species included in the genus Actinotignum.</title>
        <authorList>
            <person name="Jensen C.S."/>
            <person name="Dargis R."/>
            <person name="Kemp M."/>
            <person name="Christensen J.J."/>
        </authorList>
    </citation>
    <scope>NUCLEOTIDE SEQUENCE</scope>
    <source>
        <strain evidence="4">SLA_B245</strain>
    </source>
</reference>
<feature type="compositionally biased region" description="Polar residues" evidence="1">
    <location>
        <begin position="344"/>
        <end position="353"/>
    </location>
</feature>
<sequence length="1894" mass="195707">MNRHFTMPRASRRSLIALLCTALLLSLGWGALPQASAAPAAGTLTHVSLGITGDDTYGDYDTNAKNGKVGYGSRVSFQWAFVASDATSATISQTLPEGWSWEIGPGLDAVLGGTANGVERSYTVSADGRTLTATVSNEGGSGTAAVVIQPIIARPGTGVGPGSTYSPELKVTDAQGERTVPVSGDLTSVEVVGQLDFDLGHGRDPVDDTGTYRGEGPYNFGSGTEKGNLFGFTPKYSFPFSDRWTFEKPLTTAVTFTIMVQEPGANAPRPFIPERWAVAPVRSGITAEKGDSFGKFTLTGAQARDRNSAAYVQYRVWIPASEFAKLANKTVVTFSSSVTPVNPRGSSASSPSQPLHETNPLNNTETLTWTIDRPTEGRLLTDTNQRYGRHPEGADPDAMRARPSLGHNGVVPPNTPYALIGVAYQYLDNTRLGGQYESVGSVDNQVTLNAGNPAYQRMDPRTARLFVKTSDIPGDPYPKGMPGETANGYYEIPKSDYDLYVRAGAPGSPELREFRPLSEYSGDFSDVYALQARPKVNNGNLLSVRTGPSAARERYHMYFTVQAVASSDAVFVDDGISFSVDMRSKYQGRNQYKGTGGRIFVAVGEARFRSSLFTDINPDGSAGNRVTVAKTNNKYRYTVRPETFLVPNSPQTTAAHSQVLMCIPAEVVDVDLSPVDAATWRGSKASDANLCADGRTPYLFDYVANGGKLPVGQQLPEIPINLHIGPYLPESGQLNLDSYFRGDDLRKWYWRDVIDQAGWQAQTSTDVTMVLVAGANYLKTLRTPNIQRNEPASYLVEMYNTTMDSMGHAIFVDELPYVGDGRGTTVTPILTGVERLQGEAANVRAEYTTAPHGTIGAAPAEGITWQELTASADLSQVTALRFIINDFATGLAGGARYALTLDAPQAEAGAVIANTMTGLLRTTSHSPLPLTAGEPQSATVVAATVSGRIAVDINDDGASADDTALAGATVRLLDASTGDPVLSPSGAPIETTSAADGTYSFDNVLAGTYRISVTPPAPGGSASYVPSYSPAGKDAATSAVVTVARAAKLDGQDFGFFHAQPALALTKTAALAAGDAGANAAAGDTVTYTFTVTNTGNVPLSQLTLSDPKVSGLAMTWPDAAQQGTLAPGAVATGTAHATLTQADIDAGRVDNTATVTGTSPQNTSVQATATVTTPLPAAGALAVTKTATPPATIAAGEQVSYTIEVSNTGNVTLSDVTVTDPLLGGTVGAVSTLAPGARQQVSGSYILTQADIDRGGVDNIATATGIDPSGTAVSAQGTATVQLPEAPALAVTKTATSPATIAAGEQVQYSIAVRNTGNVTLHGIAVSDPLLGGKLATITTLAPGTIGTVSGSYTLTQADIDCGSLENTATAAGASPHGTAVEGSGTITTPLPGTAVLRLVKTATTPAQLRAGEPVEYSIEVSNSGNVTLSGVVVSDPLLGGELGTITTLAPGASQRVTGTYTLTQADVDRGSLENTATATGTDPHGTAVTASDSATVSIPDGAQIQVIKQGSVPERAGEMLRAGDEVTWTFTITNRGTTTLSGVALRDELPGLSAVSFGAWPGAAGVLAPGQSVTASATSPVTQGLLDAGVVENTAEVSATSPRGLEVRDSATETVVLPQSPSFALVKTGSVEKENPRAGDIVTWSFALENTGNTTLRNVVIQDDFPGLSEIEYSWPGEAGVLAPGEKASASATSVLTQEQVDAGTVRNDASATGVTPGGDTITNKPGDPEIPGSGGHGSITITEHPGMTMEKTAKVDGDVIIYRFEVVNTGTTTLTGITINDPMAGLGPIEYSWPGASGVLAPGEALLAHARAKITAPMQGTTVTNTATVTAVTPGGEKLTGVTASVDIKVPPAPASTKRLSHTGAELTAPIVLAILLLAGGSALRRRENAS</sequence>
<dbReference type="PANTHER" id="PTHR34819">
    <property type="entry name" value="LARGE CYSTEINE-RICH PERIPLASMIC PROTEIN OMCB"/>
    <property type="match status" value="1"/>
</dbReference>
<feature type="domain" description="DUF7507" evidence="3">
    <location>
        <begin position="1748"/>
        <end position="1843"/>
    </location>
</feature>
<organism evidence="4 5">
    <name type="scientific">Actinotignum timonense</name>
    <dbReference type="NCBI Taxonomy" id="1870995"/>
    <lineage>
        <taxon>Bacteria</taxon>
        <taxon>Bacillati</taxon>
        <taxon>Actinomycetota</taxon>
        <taxon>Actinomycetes</taxon>
        <taxon>Actinomycetales</taxon>
        <taxon>Actinomycetaceae</taxon>
        <taxon>Actinotignum</taxon>
    </lineage>
</organism>
<dbReference type="PROSITE" id="PS51318">
    <property type="entry name" value="TAT"/>
    <property type="match status" value="1"/>
</dbReference>
<dbReference type="EMBL" id="JAWNFV010000017">
    <property type="protein sequence ID" value="MDY5141203.1"/>
    <property type="molecule type" value="Genomic_DNA"/>
</dbReference>
<dbReference type="InterPro" id="IPR051172">
    <property type="entry name" value="Chlamydia_OmcB"/>
</dbReference>
<feature type="domain" description="DUF7507" evidence="3">
    <location>
        <begin position="1287"/>
        <end position="1383"/>
    </location>
</feature>
<dbReference type="SUPFAM" id="SSF117074">
    <property type="entry name" value="Hypothetical protein PA1324"/>
    <property type="match status" value="1"/>
</dbReference>
<dbReference type="NCBIfam" id="TIGR01451">
    <property type="entry name" value="B_ant_repeat"/>
    <property type="match status" value="7"/>
</dbReference>
<proteinExistence type="predicted"/>
<protein>
    <submittedName>
        <fullName evidence="4">DUF11 domain-containing protein</fullName>
    </submittedName>
</protein>
<evidence type="ECO:0000259" key="3">
    <source>
        <dbReference type="Pfam" id="PF24346"/>
    </source>
</evidence>
<dbReference type="InterPro" id="IPR047589">
    <property type="entry name" value="DUF11_rpt"/>
</dbReference>
<feature type="compositionally biased region" description="Basic and acidic residues" evidence="1">
    <location>
        <begin position="389"/>
        <end position="400"/>
    </location>
</feature>
<keyword evidence="2" id="KW-0732">Signal</keyword>
<accession>A0AAW9HQV0</accession>
<feature type="region of interest" description="Disordered" evidence="1">
    <location>
        <begin position="337"/>
        <end position="362"/>
    </location>
</feature>
<dbReference type="RefSeq" id="WP_101595700.1">
    <property type="nucleotide sequence ID" value="NZ_CAUPFC010000012.1"/>
</dbReference>
<evidence type="ECO:0000313" key="5">
    <source>
        <dbReference type="Proteomes" id="UP001288320"/>
    </source>
</evidence>
<dbReference type="Pfam" id="PF24346">
    <property type="entry name" value="DUF7507"/>
    <property type="match status" value="7"/>
</dbReference>
<feature type="region of interest" description="Disordered" evidence="1">
    <location>
        <begin position="383"/>
        <end position="402"/>
    </location>
</feature>
<feature type="chain" id="PRO_5043578179" evidence="2">
    <location>
        <begin position="38"/>
        <end position="1894"/>
    </location>
</feature>
<dbReference type="PANTHER" id="PTHR34819:SF3">
    <property type="entry name" value="CELL SURFACE PROTEIN"/>
    <property type="match status" value="1"/>
</dbReference>
<evidence type="ECO:0000313" key="4">
    <source>
        <dbReference type="EMBL" id="MDY5141203.1"/>
    </source>
</evidence>
<evidence type="ECO:0000256" key="1">
    <source>
        <dbReference type="SAM" id="MobiDB-lite"/>
    </source>
</evidence>
<feature type="domain" description="DUF7507" evidence="3">
    <location>
        <begin position="1622"/>
        <end position="1726"/>
    </location>
</feature>
<dbReference type="Gene3D" id="2.60.40.10">
    <property type="entry name" value="Immunoglobulins"/>
    <property type="match status" value="3"/>
</dbReference>
<dbReference type="Proteomes" id="UP001288320">
    <property type="component" value="Unassembled WGS sequence"/>
</dbReference>
<feature type="domain" description="DUF7507" evidence="3">
    <location>
        <begin position="1505"/>
        <end position="1611"/>
    </location>
</feature>